<sequence length="634" mass="72721">MDAPRRVTIKEAGAPDYVLQPLHVTHPNLNANFELKTALINLLPKFHGLPAQDPIRHLKDFHRICSTTRREGSDEVAIWLFAFPFSLEDKAKEWFYTLSSEVTSDWDLLRRGFLDKFLPPEKMDRLRKEMSCIVQGETEPLYEYWERFHKLLDACPNHMLDTQVLLGYICQGMREQDRTLLDTSSNGSLSKYKTAEEAWQLIIDLAESNQHMRRRVNRPRTVNEVSTSSETTALTQSLSEMTSILRQLQLNQQQPQQPQSYQQQPPPPQQHNQQLVPQKEKGTQDSNPITITQEEERIDMEEVEEEETPQAIIEDEAQPTKETPKAKRTLEEEIAQPLPFPSLAKKARKRIELDPKMVEMFKKVEVTIPLFDDIHQVPRYAKFLKDLCMNKDRMLELETIPLGSSISALMGALPEKCDDPGPCMVTCTVNGVQFIDCMCDLGACVSIMPLSVYWVLKLPPLKRSTARFVLADKSIITVTGVAEDVLVNIKGLVFPIDFYVLEMPSNGRVVSFSLEEAMKHPPENHSLFRCDPIDNIVAEVHLAKLDEKYMIEEANEDPSKLNTTHHTNRPETQTSRNEKKMELKPLPPNLRYSYFDEAQELPVIIAKELTPQQKDKLLNVLRKNKGQSGGLWRT</sequence>
<evidence type="ECO:0000259" key="2">
    <source>
        <dbReference type="Pfam" id="PF03732"/>
    </source>
</evidence>
<dbReference type="Gene3D" id="2.40.70.10">
    <property type="entry name" value="Acid Proteases"/>
    <property type="match status" value="1"/>
</dbReference>
<dbReference type="PANTHER" id="PTHR33223">
    <property type="entry name" value="CCHC-TYPE DOMAIN-CONTAINING PROTEIN"/>
    <property type="match status" value="1"/>
</dbReference>
<reference evidence="4" key="2">
    <citation type="submission" date="2025-08" db="UniProtKB">
        <authorList>
            <consortium name="RefSeq"/>
        </authorList>
    </citation>
    <scope>IDENTIFICATION</scope>
    <source>
        <tissue evidence="4">Whole plant</tissue>
    </source>
</reference>
<accession>A0A6P4DAI1</accession>
<evidence type="ECO:0000313" key="3">
    <source>
        <dbReference type="Proteomes" id="UP000515211"/>
    </source>
</evidence>
<feature type="compositionally biased region" description="Low complexity" evidence="1">
    <location>
        <begin position="250"/>
        <end position="263"/>
    </location>
</feature>
<dbReference type="KEGG" id="adu:107488721"/>
<feature type="domain" description="Retrotransposon gag" evidence="2">
    <location>
        <begin position="83"/>
        <end position="175"/>
    </location>
</feature>
<keyword evidence="3" id="KW-1185">Reference proteome</keyword>
<dbReference type="InterPro" id="IPR005162">
    <property type="entry name" value="Retrotrans_gag_dom"/>
</dbReference>
<dbReference type="GeneID" id="107488721"/>
<feature type="compositionally biased region" description="Acidic residues" evidence="1">
    <location>
        <begin position="296"/>
        <end position="317"/>
    </location>
</feature>
<organism evidence="3 4">
    <name type="scientific">Arachis duranensis</name>
    <name type="common">Wild peanut</name>
    <dbReference type="NCBI Taxonomy" id="130453"/>
    <lineage>
        <taxon>Eukaryota</taxon>
        <taxon>Viridiplantae</taxon>
        <taxon>Streptophyta</taxon>
        <taxon>Embryophyta</taxon>
        <taxon>Tracheophyta</taxon>
        <taxon>Spermatophyta</taxon>
        <taxon>Magnoliopsida</taxon>
        <taxon>eudicotyledons</taxon>
        <taxon>Gunneridae</taxon>
        <taxon>Pentapetalae</taxon>
        <taxon>rosids</taxon>
        <taxon>fabids</taxon>
        <taxon>Fabales</taxon>
        <taxon>Fabaceae</taxon>
        <taxon>Papilionoideae</taxon>
        <taxon>50 kb inversion clade</taxon>
        <taxon>dalbergioids sensu lato</taxon>
        <taxon>Dalbergieae</taxon>
        <taxon>Pterocarpus clade</taxon>
        <taxon>Arachis</taxon>
    </lineage>
</organism>
<proteinExistence type="predicted"/>
<feature type="compositionally biased region" description="Polar residues" evidence="1">
    <location>
        <begin position="560"/>
        <end position="575"/>
    </location>
</feature>
<dbReference type="AlphaFoldDB" id="A0A6P4DAI1"/>
<evidence type="ECO:0000256" key="1">
    <source>
        <dbReference type="SAM" id="MobiDB-lite"/>
    </source>
</evidence>
<name>A0A6P4DAI1_ARADU</name>
<feature type="compositionally biased region" description="Low complexity" evidence="1">
    <location>
        <begin position="222"/>
        <end position="232"/>
    </location>
</feature>
<reference evidence="3" key="1">
    <citation type="journal article" date="2016" name="Nat. Genet.">
        <title>The genome sequences of Arachis duranensis and Arachis ipaensis, the diploid ancestors of cultivated peanut.</title>
        <authorList>
            <person name="Bertioli D.J."/>
            <person name="Cannon S.B."/>
            <person name="Froenicke L."/>
            <person name="Huang G."/>
            <person name="Farmer A.D."/>
            <person name="Cannon E.K."/>
            <person name="Liu X."/>
            <person name="Gao D."/>
            <person name="Clevenger J."/>
            <person name="Dash S."/>
            <person name="Ren L."/>
            <person name="Moretzsohn M.C."/>
            <person name="Shirasawa K."/>
            <person name="Huang W."/>
            <person name="Vidigal B."/>
            <person name="Abernathy B."/>
            <person name="Chu Y."/>
            <person name="Niederhuth C.E."/>
            <person name="Umale P."/>
            <person name="Araujo A.C."/>
            <person name="Kozik A."/>
            <person name="Kim K.D."/>
            <person name="Burow M.D."/>
            <person name="Varshney R.K."/>
            <person name="Wang X."/>
            <person name="Zhang X."/>
            <person name="Barkley N."/>
            <person name="Guimaraes P.M."/>
            <person name="Isobe S."/>
            <person name="Guo B."/>
            <person name="Liao B."/>
            <person name="Stalker H.T."/>
            <person name="Schmitz R.J."/>
            <person name="Scheffler B.E."/>
            <person name="Leal-Bertioli S.C."/>
            <person name="Xun X."/>
            <person name="Jackson S.A."/>
            <person name="Michelmore R."/>
            <person name="Ozias-Akins P."/>
        </authorList>
    </citation>
    <scope>NUCLEOTIDE SEQUENCE [LARGE SCALE GENOMIC DNA]</scope>
    <source>
        <strain evidence="3">cv. V14167</strain>
    </source>
</reference>
<evidence type="ECO:0000313" key="4">
    <source>
        <dbReference type="RefSeq" id="XP_015964978.1"/>
    </source>
</evidence>
<dbReference type="Proteomes" id="UP000515211">
    <property type="component" value="Chromosome 5"/>
</dbReference>
<dbReference type="PANTHER" id="PTHR33223:SF3">
    <property type="match status" value="1"/>
</dbReference>
<dbReference type="CDD" id="cd00303">
    <property type="entry name" value="retropepsin_like"/>
    <property type="match status" value="1"/>
</dbReference>
<protein>
    <submittedName>
        <fullName evidence="4">Uncharacterized protein LOC107488721</fullName>
    </submittedName>
</protein>
<feature type="region of interest" description="Disordered" evidence="1">
    <location>
        <begin position="250"/>
        <end position="326"/>
    </location>
</feature>
<dbReference type="RefSeq" id="XP_015964978.1">
    <property type="nucleotide sequence ID" value="XM_016109492.1"/>
</dbReference>
<dbReference type="Pfam" id="PF03732">
    <property type="entry name" value="Retrotrans_gag"/>
    <property type="match status" value="1"/>
</dbReference>
<feature type="region of interest" description="Disordered" evidence="1">
    <location>
        <begin position="214"/>
        <end position="234"/>
    </location>
</feature>
<dbReference type="SUPFAM" id="SSF81995">
    <property type="entry name" value="beta-sandwich domain of Sec23/24"/>
    <property type="match status" value="1"/>
</dbReference>
<dbReference type="InterPro" id="IPR021109">
    <property type="entry name" value="Peptidase_aspartic_dom_sf"/>
</dbReference>
<gene>
    <name evidence="4" type="primary">LOC107488721</name>
</gene>
<feature type="region of interest" description="Disordered" evidence="1">
    <location>
        <begin position="555"/>
        <end position="583"/>
    </location>
</feature>